<reference evidence="2" key="1">
    <citation type="journal article" date="2024" name="Proc. Natl. Acad. Sci. U.S.A.">
        <title>Extraordinary preservation of gene collinearity over three hundred million years revealed in homosporous lycophytes.</title>
        <authorList>
            <person name="Li C."/>
            <person name="Wickell D."/>
            <person name="Kuo L.Y."/>
            <person name="Chen X."/>
            <person name="Nie B."/>
            <person name="Liao X."/>
            <person name="Peng D."/>
            <person name="Ji J."/>
            <person name="Jenkins J."/>
            <person name="Williams M."/>
            <person name="Shu S."/>
            <person name="Plott C."/>
            <person name="Barry K."/>
            <person name="Rajasekar S."/>
            <person name="Grimwood J."/>
            <person name="Han X."/>
            <person name="Sun S."/>
            <person name="Hou Z."/>
            <person name="He W."/>
            <person name="Dai G."/>
            <person name="Sun C."/>
            <person name="Schmutz J."/>
            <person name="Leebens-Mack J.H."/>
            <person name="Li F.W."/>
            <person name="Wang L."/>
        </authorList>
    </citation>
    <scope>NUCLEOTIDE SEQUENCE [LARGE SCALE GENOMIC DNA]</scope>
    <source>
        <strain evidence="2">cv. PW_Plant_1</strain>
    </source>
</reference>
<accession>A0ACC2C239</accession>
<sequence>MDIVMVVTCAATAVIAFWVFLLVYRRLPDKKQRGPKAWPFVGSVCELVANVEHLHDWLLKYAEMYTTFTVTTTGRSYIYTVDPSVMEYVFKTNFHNYGKGKQIPALLCDLFGGGLYTADEEDWKWHLKTARYQFVPKVLRDFCFDINKEFALKGAIILANAHVVQGTKEIDLQDIFTRMAFDSTCKIVCGVDTGSLSEGLPHVPFPEAFENAENLSFKRAVDPFWRLKRFLVIGSEAVLKKDLTLVNEFTQKVINSRRVEVAASNTTNPDNVNNYGDMLSRILIICKDDSKIMSTDKHLRDMILNTLEGGRCTIANALSWTFYMICVHPLVQENILQELLQTSEKDRLISEAICGSINEKVEAYVKALDFETLNKMQYLQAAITETLRLYPAVPIDSREAVADDLLPDGTRVKKGDLVGSVPYSMGRMKVLWGSDAKEFKPERWLKDNVFVPESPFKFATFGAGPRSCVGKDAAYLQIKIAVAVLVKFFKFRMVAGHRVKYRVAPSLPMSEEGLLVRFEPR</sequence>
<dbReference type="Proteomes" id="UP001162992">
    <property type="component" value="Chromosome 12"/>
</dbReference>
<name>A0ACC2C239_DIPCM</name>
<gene>
    <name evidence="1" type="ORF">O6H91_12G056200</name>
</gene>
<comment type="caution">
    <text evidence="1">The sequence shown here is derived from an EMBL/GenBank/DDBJ whole genome shotgun (WGS) entry which is preliminary data.</text>
</comment>
<protein>
    <submittedName>
        <fullName evidence="1">Uncharacterized protein</fullName>
    </submittedName>
</protein>
<proteinExistence type="predicted"/>
<evidence type="ECO:0000313" key="1">
    <source>
        <dbReference type="EMBL" id="KAJ7536088.1"/>
    </source>
</evidence>
<organism evidence="1 2">
    <name type="scientific">Diphasiastrum complanatum</name>
    <name type="common">Issler's clubmoss</name>
    <name type="synonym">Lycopodium complanatum</name>
    <dbReference type="NCBI Taxonomy" id="34168"/>
    <lineage>
        <taxon>Eukaryota</taxon>
        <taxon>Viridiplantae</taxon>
        <taxon>Streptophyta</taxon>
        <taxon>Embryophyta</taxon>
        <taxon>Tracheophyta</taxon>
        <taxon>Lycopodiopsida</taxon>
        <taxon>Lycopodiales</taxon>
        <taxon>Lycopodiaceae</taxon>
        <taxon>Lycopodioideae</taxon>
        <taxon>Diphasiastrum</taxon>
    </lineage>
</organism>
<dbReference type="EMBL" id="CM055103">
    <property type="protein sequence ID" value="KAJ7536088.1"/>
    <property type="molecule type" value="Genomic_DNA"/>
</dbReference>
<evidence type="ECO:0000313" key="2">
    <source>
        <dbReference type="Proteomes" id="UP001162992"/>
    </source>
</evidence>
<keyword evidence="2" id="KW-1185">Reference proteome</keyword>